<comment type="caution">
    <text evidence="1">The sequence shown here is derived from an EMBL/GenBank/DDBJ whole genome shotgun (WGS) entry which is preliminary data.</text>
</comment>
<dbReference type="Proteomes" id="UP000664382">
    <property type="component" value="Unassembled WGS sequence"/>
</dbReference>
<dbReference type="RefSeq" id="WP_208097461.1">
    <property type="nucleotide sequence ID" value="NZ_JAGDYM010000007.1"/>
</dbReference>
<organism evidence="1 2">
    <name type="scientific">Leucobacter weissii</name>
    <dbReference type="NCBI Taxonomy" id="1983706"/>
    <lineage>
        <taxon>Bacteria</taxon>
        <taxon>Bacillati</taxon>
        <taxon>Actinomycetota</taxon>
        <taxon>Actinomycetes</taxon>
        <taxon>Micrococcales</taxon>
        <taxon>Microbacteriaceae</taxon>
        <taxon>Leucobacter</taxon>
    </lineage>
</organism>
<protein>
    <submittedName>
        <fullName evidence="1">Uncharacterized protein</fullName>
    </submittedName>
</protein>
<dbReference type="AlphaFoldDB" id="A0A939MK38"/>
<dbReference type="EMBL" id="JAGDYM010000007">
    <property type="protein sequence ID" value="MBO1901700.1"/>
    <property type="molecule type" value="Genomic_DNA"/>
</dbReference>
<reference evidence="1" key="1">
    <citation type="submission" date="2021-03" db="EMBL/GenBank/DDBJ databases">
        <title>Leucobacter chromiisoli sp. nov., isolated from chromium-containing soil of chemical plant.</title>
        <authorList>
            <person name="Xu Z."/>
        </authorList>
    </citation>
    <scope>NUCLEOTIDE SEQUENCE</scope>
    <source>
        <strain evidence="1">S27</strain>
    </source>
</reference>
<evidence type="ECO:0000313" key="2">
    <source>
        <dbReference type="Proteomes" id="UP000664382"/>
    </source>
</evidence>
<accession>A0A939MK38</accession>
<name>A0A939MK38_9MICO</name>
<evidence type="ECO:0000313" key="1">
    <source>
        <dbReference type="EMBL" id="MBO1901700.1"/>
    </source>
</evidence>
<sequence length="336" mass="38057">MRWNAFLDAYSRSAPRRRARFTAFAEVLAPSDDYATRWGELLFDTLSGRPPRLQELAALSQEYSAWVNETVAFIDANLEEVEALIRDDEKLGGLFIAEAGFHRLNGHAQWSWAALIDLDHTLHMHDMLTTRTRFLLATQGLAMSNGRERAVKEDFYFDRELDSPRAWGIGRGTEIDAYIALLDLSRRDPALVVLPAPPQFERLAHRNNADFIVVDTRARRARGVQVKTSVRAEHRSAYDPARVTLIDGTADLHNTRAMRTNPLSSDRKAVAWPGLISAHFVLELPMKASHGWMDEREIVRYKLAARHFAGSVPSRNRLAFATIGERILRDLRAESG</sequence>
<gene>
    <name evidence="1" type="ORF">J4H92_07000</name>
</gene>
<keyword evidence="2" id="KW-1185">Reference proteome</keyword>
<proteinExistence type="predicted"/>